<keyword evidence="2" id="KW-1185">Reference proteome</keyword>
<dbReference type="Proteomes" id="UP000828390">
    <property type="component" value="Unassembled WGS sequence"/>
</dbReference>
<dbReference type="EMBL" id="JAIWYP010000004">
    <property type="protein sequence ID" value="KAH3832791.1"/>
    <property type="molecule type" value="Genomic_DNA"/>
</dbReference>
<gene>
    <name evidence="1" type="ORF">DPMN_106086</name>
</gene>
<name>A0A9D4K4C4_DREPO</name>
<reference evidence="1" key="2">
    <citation type="submission" date="2020-11" db="EMBL/GenBank/DDBJ databases">
        <authorList>
            <person name="McCartney M.A."/>
            <person name="Auch B."/>
            <person name="Kono T."/>
            <person name="Mallez S."/>
            <person name="Becker A."/>
            <person name="Gohl D.M."/>
            <person name="Silverstein K.A.T."/>
            <person name="Koren S."/>
            <person name="Bechman K.B."/>
            <person name="Herman A."/>
            <person name="Abrahante J.E."/>
            <person name="Garbe J."/>
        </authorList>
    </citation>
    <scope>NUCLEOTIDE SEQUENCE</scope>
    <source>
        <strain evidence="1">Duluth1</strain>
        <tissue evidence="1">Whole animal</tissue>
    </source>
</reference>
<protein>
    <submittedName>
        <fullName evidence="1">Uncharacterized protein</fullName>
    </submittedName>
</protein>
<dbReference type="AlphaFoldDB" id="A0A9D4K4C4"/>
<evidence type="ECO:0000313" key="2">
    <source>
        <dbReference type="Proteomes" id="UP000828390"/>
    </source>
</evidence>
<comment type="caution">
    <text evidence="1">The sequence shown here is derived from an EMBL/GenBank/DDBJ whole genome shotgun (WGS) entry which is preliminary data.</text>
</comment>
<organism evidence="1 2">
    <name type="scientific">Dreissena polymorpha</name>
    <name type="common">Zebra mussel</name>
    <name type="synonym">Mytilus polymorpha</name>
    <dbReference type="NCBI Taxonomy" id="45954"/>
    <lineage>
        <taxon>Eukaryota</taxon>
        <taxon>Metazoa</taxon>
        <taxon>Spiralia</taxon>
        <taxon>Lophotrochozoa</taxon>
        <taxon>Mollusca</taxon>
        <taxon>Bivalvia</taxon>
        <taxon>Autobranchia</taxon>
        <taxon>Heteroconchia</taxon>
        <taxon>Euheterodonta</taxon>
        <taxon>Imparidentia</taxon>
        <taxon>Neoheterodontei</taxon>
        <taxon>Myida</taxon>
        <taxon>Dreissenoidea</taxon>
        <taxon>Dreissenidae</taxon>
        <taxon>Dreissena</taxon>
    </lineage>
</organism>
<evidence type="ECO:0000313" key="1">
    <source>
        <dbReference type="EMBL" id="KAH3832791.1"/>
    </source>
</evidence>
<sequence length="57" mass="6297">MAVFVWKTERTTRVYARMGGQERTVNSSSVPGPDIVTTVEPVSQHQPIPTTRVTIAL</sequence>
<accession>A0A9D4K4C4</accession>
<reference evidence="1" key="1">
    <citation type="journal article" date="2019" name="bioRxiv">
        <title>The Genome of the Zebra Mussel, Dreissena polymorpha: A Resource for Invasive Species Research.</title>
        <authorList>
            <person name="McCartney M.A."/>
            <person name="Auch B."/>
            <person name="Kono T."/>
            <person name="Mallez S."/>
            <person name="Zhang Y."/>
            <person name="Obille A."/>
            <person name="Becker A."/>
            <person name="Abrahante J.E."/>
            <person name="Garbe J."/>
            <person name="Badalamenti J.P."/>
            <person name="Herman A."/>
            <person name="Mangelson H."/>
            <person name="Liachko I."/>
            <person name="Sullivan S."/>
            <person name="Sone E.D."/>
            <person name="Koren S."/>
            <person name="Silverstein K.A.T."/>
            <person name="Beckman K.B."/>
            <person name="Gohl D.M."/>
        </authorList>
    </citation>
    <scope>NUCLEOTIDE SEQUENCE</scope>
    <source>
        <strain evidence="1">Duluth1</strain>
        <tissue evidence="1">Whole animal</tissue>
    </source>
</reference>
<proteinExistence type="predicted"/>